<feature type="transmembrane region" description="Helical" evidence="1">
    <location>
        <begin position="154"/>
        <end position="173"/>
    </location>
</feature>
<keyword evidence="1" id="KW-0812">Transmembrane</keyword>
<feature type="transmembrane region" description="Helical" evidence="1">
    <location>
        <begin position="31"/>
        <end position="50"/>
    </location>
</feature>
<sequence length="425" mass="48904">MIFDTWLKISYMVQLIGACFIFMPPVRKRNYFGWKAGIAAPILIIFSYYLNSMYTEQTFGLIFFLYWGYYIAVCIGFVWLCLDCTLLESTYCAICACAMQHVAFDSYLIVNMLIGDITVTSVIIYAGVYVFFYFLFARKLPQGGRLSVSKTSMFPMVTIILLVWVLSVLDVSGMAGFEAARNQKIIYRIIDGLCCFYVLWVQVNQKVNMSLQRELDGINYAWRQQINQYQITQDTINSINLKCHDLKHQIRALRHMTDEAQKEAFFDEIVNDIMIYDTAVKTGNKALDTVLMEKGLICKNRNIQWSCMADGSKLDFMKLEDIYAMFGNALDNAIAAVLELSDPKKRVIGVKIVNQKKLIMIQIQNYYEKELRFEGGLPVTTKGSRRHHGYGMKSIRYTAEKYNGIITVQAQENIFMLQILLPVPE</sequence>
<evidence type="ECO:0000259" key="2">
    <source>
        <dbReference type="Pfam" id="PF14501"/>
    </source>
</evidence>
<dbReference type="Pfam" id="PF14501">
    <property type="entry name" value="HATPase_c_5"/>
    <property type="match status" value="1"/>
</dbReference>
<feature type="domain" description="Sensor histidine kinase NatK-like C-terminal" evidence="2">
    <location>
        <begin position="317"/>
        <end position="422"/>
    </location>
</feature>
<keyword evidence="1" id="KW-0472">Membrane</keyword>
<proteinExistence type="predicted"/>
<protein>
    <submittedName>
        <fullName evidence="3">GHKL domain-containing protein</fullName>
    </submittedName>
</protein>
<feature type="transmembrane region" description="Helical" evidence="1">
    <location>
        <begin position="108"/>
        <end position="134"/>
    </location>
</feature>
<accession>A0A4V2QBQ3</accession>
<dbReference type="EMBL" id="SLUO01000009">
    <property type="protein sequence ID" value="TCL57312.1"/>
    <property type="molecule type" value="Genomic_DNA"/>
</dbReference>
<dbReference type="STRING" id="1469948.GCA_000732725_03040"/>
<dbReference type="GO" id="GO:0042802">
    <property type="term" value="F:identical protein binding"/>
    <property type="evidence" value="ECO:0007669"/>
    <property type="project" value="TreeGrafter"/>
</dbReference>
<feature type="transmembrane region" description="Helical" evidence="1">
    <location>
        <begin position="62"/>
        <end position="82"/>
    </location>
</feature>
<evidence type="ECO:0000256" key="1">
    <source>
        <dbReference type="SAM" id="Phobius"/>
    </source>
</evidence>
<dbReference type="InterPro" id="IPR036890">
    <property type="entry name" value="HATPase_C_sf"/>
</dbReference>
<dbReference type="SUPFAM" id="SSF55874">
    <property type="entry name" value="ATPase domain of HSP90 chaperone/DNA topoisomerase II/histidine kinase"/>
    <property type="match status" value="1"/>
</dbReference>
<dbReference type="CDD" id="cd16935">
    <property type="entry name" value="HATPase_AgrC-ComD-like"/>
    <property type="match status" value="1"/>
</dbReference>
<dbReference type="PANTHER" id="PTHR40448:SF1">
    <property type="entry name" value="TWO-COMPONENT SENSOR HISTIDINE KINASE"/>
    <property type="match status" value="1"/>
</dbReference>
<name>A0A4V2QBQ3_9FIRM</name>
<dbReference type="Proteomes" id="UP000295718">
    <property type="component" value="Unassembled WGS sequence"/>
</dbReference>
<keyword evidence="4" id="KW-1185">Reference proteome</keyword>
<dbReference type="RefSeq" id="WP_031391684.1">
    <property type="nucleotide sequence ID" value="NZ_JPNB01000002.1"/>
</dbReference>
<evidence type="ECO:0000313" key="3">
    <source>
        <dbReference type="EMBL" id="TCL57312.1"/>
    </source>
</evidence>
<reference evidence="3 4" key="1">
    <citation type="submission" date="2019-03" db="EMBL/GenBank/DDBJ databases">
        <title>Genomic Encyclopedia of Type Strains, Phase IV (KMG-IV): sequencing the most valuable type-strain genomes for metagenomic binning, comparative biology and taxonomic classification.</title>
        <authorList>
            <person name="Goeker M."/>
        </authorList>
    </citation>
    <scope>NUCLEOTIDE SEQUENCE [LARGE SCALE GENOMIC DNA]</scope>
    <source>
        <strain evidence="3 4">DSM 100556</strain>
    </source>
</reference>
<keyword evidence="1" id="KW-1133">Transmembrane helix</keyword>
<comment type="caution">
    <text evidence="3">The sequence shown here is derived from an EMBL/GenBank/DDBJ whole genome shotgun (WGS) entry which is preliminary data.</text>
</comment>
<dbReference type="AlphaFoldDB" id="A0A4V2QBQ3"/>
<gene>
    <name evidence="3" type="ORF">EDD76_109175</name>
</gene>
<dbReference type="PANTHER" id="PTHR40448">
    <property type="entry name" value="TWO-COMPONENT SENSOR HISTIDINE KINASE"/>
    <property type="match status" value="1"/>
</dbReference>
<dbReference type="Gene3D" id="3.30.565.10">
    <property type="entry name" value="Histidine kinase-like ATPase, C-terminal domain"/>
    <property type="match status" value="1"/>
</dbReference>
<evidence type="ECO:0000313" key="4">
    <source>
        <dbReference type="Proteomes" id="UP000295718"/>
    </source>
</evidence>
<organism evidence="3 4">
    <name type="scientific">Kineothrix alysoides</name>
    <dbReference type="NCBI Taxonomy" id="1469948"/>
    <lineage>
        <taxon>Bacteria</taxon>
        <taxon>Bacillati</taxon>
        <taxon>Bacillota</taxon>
        <taxon>Clostridia</taxon>
        <taxon>Lachnospirales</taxon>
        <taxon>Lachnospiraceae</taxon>
        <taxon>Kineothrix</taxon>
    </lineage>
</organism>
<dbReference type="InterPro" id="IPR032834">
    <property type="entry name" value="NatK-like_C"/>
</dbReference>
<feature type="transmembrane region" description="Helical" evidence="1">
    <location>
        <begin position="6"/>
        <end position="24"/>
    </location>
</feature>